<proteinExistence type="predicted"/>
<organism evidence="1 2">
    <name type="scientific">Escherichia phage vB_EcoM_112</name>
    <dbReference type="NCBI Taxonomy" id="1495285"/>
    <lineage>
        <taxon>Viruses</taxon>
        <taxon>Duplodnaviria</taxon>
        <taxon>Heunggongvirae</taxon>
        <taxon>Uroviricota</taxon>
        <taxon>Caudoviricetes</taxon>
        <taxon>Pantevenvirales</taxon>
        <taxon>Straboviridae</taxon>
        <taxon>Tevenvirinae</taxon>
        <taxon>Tequatrovirus</taxon>
        <taxon>Tequatrovirus e112</taxon>
    </lineage>
</organism>
<dbReference type="GeneID" id="19485298"/>
<sequence>MAIFQIINESTPQVPKVKQSLNEKKWIQIGLEYKKAKAKGMTGKQFAEERGIKYSTFTSAMSKYASGIKTAEKIQKLESKPMNKLNKQERQLLMINSFRQTLRDKIRNEGAAINNKTRKWFAETIKQVKGHKVVRPQPGRIYAFAYDAKHKETLPYWDKFPLIIYLGLGKHNLMYGLNLHYIPPKARQQFLEELLKQYSNTPTITNKTKLKIDWSQVKGFRGADQMIKAYIPGNIMGSLVEIAPKDWANVVLMPLQSFYSKGKRFSANKVWSNVR</sequence>
<dbReference type="KEGG" id="vg:19485298"/>
<protein>
    <submittedName>
        <fullName evidence="1">DNA end protector protein</fullName>
    </submittedName>
</protein>
<reference evidence="1 2" key="1">
    <citation type="submission" date="2014-10" db="EMBL/GenBank/DDBJ databases">
        <title>Complete genome sequence of e11/2, a T-even type bacteriophage specific for E. coli O157:H7.</title>
        <authorList>
            <person name="Coffey B."/>
            <person name="Ross P."/>
            <person name="O'Flynn G."/>
            <person name="O'Sullivan O."/>
            <person name="Casey A."/>
            <person name="Callanan M."/>
            <person name="Coffey A."/>
            <person name="McAuliffe O."/>
        </authorList>
    </citation>
    <scope>NUCLEOTIDE SEQUENCE [LARGE SCALE GENOMIC DNA]</scope>
</reference>
<gene>
    <name evidence="1" type="ORF">e112_158</name>
</gene>
<name>A0A023ZVE4_9CAUD</name>
<evidence type="ECO:0000313" key="2">
    <source>
        <dbReference type="Proteomes" id="UP000024439"/>
    </source>
</evidence>
<dbReference type="RefSeq" id="YP_009030755.1">
    <property type="nucleotide sequence ID" value="NC_024125.2"/>
</dbReference>
<keyword evidence="2" id="KW-1185">Reference proteome</keyword>
<dbReference type="EMBL" id="KJ668714">
    <property type="protein sequence ID" value="AHY83348.1"/>
    <property type="molecule type" value="Genomic_DNA"/>
</dbReference>
<dbReference type="Proteomes" id="UP000024439">
    <property type="component" value="Segment"/>
</dbReference>
<accession>A0A023ZVE4</accession>
<evidence type="ECO:0000313" key="1">
    <source>
        <dbReference type="EMBL" id="AHY83348.1"/>
    </source>
</evidence>